<proteinExistence type="inferred from homology"/>
<accession>A0A315ZTY2</accession>
<evidence type="ECO:0000256" key="2">
    <source>
        <dbReference type="ARBA" id="ARBA00022801"/>
    </source>
</evidence>
<evidence type="ECO:0000256" key="1">
    <source>
        <dbReference type="ARBA" id="ARBA00008853"/>
    </source>
</evidence>
<protein>
    <submittedName>
        <fullName evidence="4">SMP-30/Gluconolaconase/LRE-like region-containing protein</fullName>
    </submittedName>
</protein>
<comment type="similarity">
    <text evidence="1">Belongs to the SMP-30/CGR1 family.</text>
</comment>
<sequence length="332" mass="36909">MQIPKLLTLLPEEYAVTPDGMEIDSYGNLVLACPNFADMSKPSCICVIDKDLNVRKWFDVPLNEKTQEARAMGLAFGPDWDLYIVDNQGWGGDPTLVNQGRILRIRLEGDKVTDVTVVAEGMEHPNGIRIKGSYMYVTQSTMVNVKSESGNLVSGVYRFHLDDKDIHINNTLEDPNLFVSFETKNPEDQYGVDGIVFDQEGNLYIGNFGDGEVFKIQFDEEGNINSNELFAKDPENLRSTDGMIADENGNIYVADFVVNAIAKIDKQGNVTRIAQSPDSDGFRGELDQPGEPCIWDNKIVVSCFDCVVGGDKWNTGHELPATMSMLEIEDCN</sequence>
<dbReference type="PANTHER" id="PTHR47572">
    <property type="entry name" value="LIPOPROTEIN-RELATED"/>
    <property type="match status" value="1"/>
</dbReference>
<reference evidence="5" key="1">
    <citation type="submission" date="2017-07" db="EMBL/GenBank/DDBJ databases">
        <authorList>
            <person name="Varghese N."/>
            <person name="Submissions S."/>
        </authorList>
    </citation>
    <scope>NUCLEOTIDE SEQUENCE [LARGE SCALE GENOMIC DNA]</scope>
    <source>
        <strain evidence="5">NLAE-zl-C134</strain>
    </source>
</reference>
<dbReference type="InterPro" id="IPR013658">
    <property type="entry name" value="SGL"/>
</dbReference>
<feature type="domain" description="SMP-30/Gluconolactonase/LRE-like region" evidence="3">
    <location>
        <begin position="212"/>
        <end position="277"/>
    </location>
</feature>
<dbReference type="GO" id="GO:0016787">
    <property type="term" value="F:hydrolase activity"/>
    <property type="evidence" value="ECO:0007669"/>
    <property type="project" value="UniProtKB-KW"/>
</dbReference>
<dbReference type="PANTHER" id="PTHR47572:SF4">
    <property type="entry name" value="LACTONASE DRP35"/>
    <property type="match status" value="1"/>
</dbReference>
<dbReference type="OrthoDB" id="2531681at2"/>
<dbReference type="SUPFAM" id="SSF63829">
    <property type="entry name" value="Calcium-dependent phosphotriesterase"/>
    <property type="match status" value="1"/>
</dbReference>
<dbReference type="AlphaFoldDB" id="A0A315ZTY2"/>
<name>A0A315ZTY2_9FIRM</name>
<dbReference type="Gene3D" id="2.120.10.30">
    <property type="entry name" value="TolB, C-terminal domain"/>
    <property type="match status" value="2"/>
</dbReference>
<dbReference type="EMBL" id="UHJJ01000010">
    <property type="protein sequence ID" value="SUQ15202.1"/>
    <property type="molecule type" value="Genomic_DNA"/>
</dbReference>
<dbReference type="InterPro" id="IPR051262">
    <property type="entry name" value="SMP-30/CGR1_Lactonase"/>
</dbReference>
<evidence type="ECO:0000313" key="4">
    <source>
        <dbReference type="EMBL" id="SUQ15202.1"/>
    </source>
</evidence>
<keyword evidence="2" id="KW-0378">Hydrolase</keyword>
<organism evidence="4 5">
    <name type="scientific">Faecalicatena contorta</name>
    <dbReference type="NCBI Taxonomy" id="39482"/>
    <lineage>
        <taxon>Bacteria</taxon>
        <taxon>Bacillati</taxon>
        <taxon>Bacillota</taxon>
        <taxon>Clostridia</taxon>
        <taxon>Lachnospirales</taxon>
        <taxon>Lachnospiraceae</taxon>
        <taxon>Faecalicatena</taxon>
    </lineage>
</organism>
<dbReference type="InterPro" id="IPR011042">
    <property type="entry name" value="6-blade_b-propeller_TolB-like"/>
</dbReference>
<dbReference type="RefSeq" id="WP_109712800.1">
    <property type="nucleotide sequence ID" value="NZ_QGDS01000010.1"/>
</dbReference>
<gene>
    <name evidence="4" type="ORF">SAMN05216529_110105</name>
</gene>
<dbReference type="Proteomes" id="UP000254051">
    <property type="component" value="Unassembled WGS sequence"/>
</dbReference>
<evidence type="ECO:0000313" key="5">
    <source>
        <dbReference type="Proteomes" id="UP000254051"/>
    </source>
</evidence>
<dbReference type="Pfam" id="PF08450">
    <property type="entry name" value="SGL"/>
    <property type="match status" value="1"/>
</dbReference>
<keyword evidence="5" id="KW-1185">Reference proteome</keyword>
<evidence type="ECO:0000259" key="3">
    <source>
        <dbReference type="Pfam" id="PF08450"/>
    </source>
</evidence>